<dbReference type="AlphaFoldDB" id="A0A328Q2H5"/>
<evidence type="ECO:0000259" key="8">
    <source>
        <dbReference type="Pfam" id="PF01996"/>
    </source>
</evidence>
<feature type="domain" description="Coenzyme F420:L-glutamate ligase-like" evidence="8">
    <location>
        <begin position="12"/>
        <end position="227"/>
    </location>
</feature>
<evidence type="ECO:0000256" key="5">
    <source>
        <dbReference type="ARBA" id="ARBA00022958"/>
    </source>
</evidence>
<dbReference type="NCBIfam" id="TIGR01916">
    <property type="entry name" value="F420_cofE"/>
    <property type="match status" value="1"/>
</dbReference>
<keyword evidence="5" id="KW-0630">Potassium</keyword>
<dbReference type="GO" id="GO:0052618">
    <property type="term" value="F:coenzyme F420-0:L-glutamate ligase activity"/>
    <property type="evidence" value="ECO:0007669"/>
    <property type="project" value="TreeGrafter"/>
</dbReference>
<evidence type="ECO:0000256" key="2">
    <source>
        <dbReference type="ARBA" id="ARBA00022723"/>
    </source>
</evidence>
<name>A0A328Q2H5_9EURY</name>
<dbReference type="Gene3D" id="3.30.1330.100">
    <property type="entry name" value="CofE-like"/>
    <property type="match status" value="1"/>
</dbReference>
<keyword evidence="4" id="KW-0460">Magnesium</keyword>
<dbReference type="PANTHER" id="PTHR47917">
    <property type="match status" value="1"/>
</dbReference>
<comment type="caution">
    <text evidence="9">The sequence shown here is derived from an EMBL/GenBank/DDBJ whole genome shotgun (WGS) entry which is preliminary data.</text>
</comment>
<accession>A0A328Q2H5</accession>
<dbReference type="Gene3D" id="3.90.1660.10">
    <property type="entry name" value="CofE-like domain"/>
    <property type="match status" value="1"/>
</dbReference>
<dbReference type="GO" id="GO:0005525">
    <property type="term" value="F:GTP binding"/>
    <property type="evidence" value="ECO:0007669"/>
    <property type="project" value="UniProtKB-KW"/>
</dbReference>
<dbReference type="Proteomes" id="UP000248557">
    <property type="component" value="Unassembled WGS sequence"/>
</dbReference>
<dbReference type="InterPro" id="IPR008225">
    <property type="entry name" value="F420-0_g-glutamyl_ligase"/>
</dbReference>
<evidence type="ECO:0000313" key="10">
    <source>
        <dbReference type="Proteomes" id="UP000248557"/>
    </source>
</evidence>
<sequence>MMSLEIIGVENFPIIEENDDLSRIICDTLNYNNIKLEDDDVLVLAETVVSKAEGNYVKIEDVVVSDKAKDISLKSEKDAKQCQIILDNTKKIIRCQTGLIITETPHGFICANSGIDNSNCREGYVTPLPVDADRSARCIKKYLDEVFDVDVSVIISDTQGRPWRVGAVGVAIGISGIHPCTDFRGSSDLYGQELMSTIEGTADELASAASLVMGQSDNGICLVLIRGYDNSLVKCAIDEASISESIRDEETDVFR</sequence>
<dbReference type="Pfam" id="PF01996">
    <property type="entry name" value="F420_ligase"/>
    <property type="match status" value="1"/>
</dbReference>
<dbReference type="InterPro" id="IPR002847">
    <property type="entry name" value="F420-0_gamma-glut_ligase-dom"/>
</dbReference>
<protein>
    <submittedName>
        <fullName evidence="9">Coenzyme F420-0:L-glutamate ligase</fullName>
    </submittedName>
</protein>
<evidence type="ECO:0000256" key="7">
    <source>
        <dbReference type="ARBA" id="ARBA00023211"/>
    </source>
</evidence>
<gene>
    <name evidence="9" type="ORF">CA615_07310</name>
</gene>
<reference evidence="9 10" key="1">
    <citation type="submission" date="2017-05" db="EMBL/GenBank/DDBJ databases">
        <title>Host range expansion of the Methanosphaera genus to humans and monogastric animals involves recent and extensive reduction in genome content.</title>
        <authorList>
            <person name="Hoedt E.C."/>
            <person name="Volmer J.G."/>
            <person name="Parks D.H."/>
            <person name="Rosewarne C.P."/>
            <person name="Denman S.E."/>
            <person name="Mcsweeney C.S."/>
            <person name="O Cuiv P."/>
            <person name="Hugenholtz P."/>
            <person name="Tyson G.W."/>
            <person name="Morrison M."/>
        </authorList>
    </citation>
    <scope>NUCLEOTIDE SEQUENCE [LARGE SCALE GENOMIC DNA]</scope>
    <source>
        <strain evidence="9 10">PA5</strain>
    </source>
</reference>
<evidence type="ECO:0000256" key="3">
    <source>
        <dbReference type="ARBA" id="ARBA00022741"/>
    </source>
</evidence>
<keyword evidence="3" id="KW-0547">Nucleotide-binding</keyword>
<keyword evidence="6" id="KW-0342">GTP-binding</keyword>
<evidence type="ECO:0000256" key="6">
    <source>
        <dbReference type="ARBA" id="ARBA00023134"/>
    </source>
</evidence>
<dbReference type="PANTHER" id="PTHR47917:SF1">
    <property type="entry name" value="COENZYME F420:L-GLUTAMATE LIGASE"/>
    <property type="match status" value="1"/>
</dbReference>
<keyword evidence="1 9" id="KW-0436">Ligase</keyword>
<dbReference type="NCBIfam" id="NF009809">
    <property type="entry name" value="PRK13293.1"/>
    <property type="match status" value="1"/>
</dbReference>
<dbReference type="SUPFAM" id="SSF144010">
    <property type="entry name" value="CofE-like"/>
    <property type="match status" value="1"/>
</dbReference>
<evidence type="ECO:0000256" key="1">
    <source>
        <dbReference type="ARBA" id="ARBA00022598"/>
    </source>
</evidence>
<proteinExistence type="predicted"/>
<keyword evidence="7" id="KW-0464">Manganese</keyword>
<evidence type="ECO:0000256" key="4">
    <source>
        <dbReference type="ARBA" id="ARBA00022842"/>
    </source>
</evidence>
<evidence type="ECO:0000313" key="9">
    <source>
        <dbReference type="EMBL" id="RAP02477.1"/>
    </source>
</evidence>
<dbReference type="EMBL" id="NGJK01000090">
    <property type="protein sequence ID" value="RAP02477.1"/>
    <property type="molecule type" value="Genomic_DNA"/>
</dbReference>
<organism evidence="9 10">
    <name type="scientific">Methanosphaera stadtmanae</name>
    <dbReference type="NCBI Taxonomy" id="2317"/>
    <lineage>
        <taxon>Archaea</taxon>
        <taxon>Methanobacteriati</taxon>
        <taxon>Methanobacteriota</taxon>
        <taxon>Methanomada group</taxon>
        <taxon>Methanobacteria</taxon>
        <taxon>Methanobacteriales</taxon>
        <taxon>Methanobacteriaceae</taxon>
        <taxon>Methanosphaera</taxon>
    </lineage>
</organism>
<dbReference type="GO" id="GO:0046872">
    <property type="term" value="F:metal ion binding"/>
    <property type="evidence" value="ECO:0007669"/>
    <property type="project" value="UniProtKB-KW"/>
</dbReference>
<keyword evidence="2" id="KW-0479">Metal-binding</keyword>